<evidence type="ECO:0000313" key="2">
    <source>
        <dbReference type="Proteomes" id="UP000046393"/>
    </source>
</evidence>
<dbReference type="WBParaSite" id="SMUV_0000623101-mRNA-1">
    <property type="protein sequence ID" value="SMUV_0000623101-mRNA-1"/>
    <property type="gene ID" value="SMUV_0000623101"/>
</dbReference>
<name>A0A0N5ANN8_9BILA</name>
<reference evidence="3" key="1">
    <citation type="submission" date="2017-02" db="UniProtKB">
        <authorList>
            <consortium name="WormBaseParasite"/>
        </authorList>
    </citation>
    <scope>IDENTIFICATION</scope>
</reference>
<proteinExistence type="predicted"/>
<evidence type="ECO:0000256" key="1">
    <source>
        <dbReference type="SAM" id="MobiDB-lite"/>
    </source>
</evidence>
<dbReference type="AlphaFoldDB" id="A0A0N5ANN8"/>
<evidence type="ECO:0000313" key="3">
    <source>
        <dbReference type="WBParaSite" id="SMUV_0000623101-mRNA-1"/>
    </source>
</evidence>
<feature type="compositionally biased region" description="Basic and acidic residues" evidence="1">
    <location>
        <begin position="109"/>
        <end position="123"/>
    </location>
</feature>
<sequence length="123" mass="13898">MLGIMNNVSFESGTGDLYAAPKRTGQQPIFDGVSKKLQIAYLKDGRKVISGKISNVEGPQYLWSDLIKKSVASKLCADISKNENQSENITDDCQHRNLNFQPPKLSKQQPEEKFDENQKRRLL</sequence>
<dbReference type="Proteomes" id="UP000046393">
    <property type="component" value="Unplaced"/>
</dbReference>
<accession>A0A0N5ANN8</accession>
<feature type="region of interest" description="Disordered" evidence="1">
    <location>
        <begin position="84"/>
        <end position="123"/>
    </location>
</feature>
<protein>
    <submittedName>
        <fullName evidence="3">Uncharacterized protein</fullName>
    </submittedName>
</protein>
<keyword evidence="2" id="KW-1185">Reference proteome</keyword>
<organism evidence="2 3">
    <name type="scientific">Syphacia muris</name>
    <dbReference type="NCBI Taxonomy" id="451379"/>
    <lineage>
        <taxon>Eukaryota</taxon>
        <taxon>Metazoa</taxon>
        <taxon>Ecdysozoa</taxon>
        <taxon>Nematoda</taxon>
        <taxon>Chromadorea</taxon>
        <taxon>Rhabditida</taxon>
        <taxon>Spirurina</taxon>
        <taxon>Oxyuridomorpha</taxon>
        <taxon>Oxyuroidea</taxon>
        <taxon>Oxyuridae</taxon>
        <taxon>Syphacia</taxon>
    </lineage>
</organism>